<evidence type="ECO:0000313" key="2">
    <source>
        <dbReference type="EMBL" id="KRZ05364.1"/>
    </source>
</evidence>
<keyword evidence="3" id="KW-1185">Reference proteome</keyword>
<dbReference type="OrthoDB" id="5933707at2759"/>
<dbReference type="EMBL" id="JYDP01000431">
    <property type="protein sequence ID" value="KRZ00630.1"/>
    <property type="molecule type" value="Genomic_DNA"/>
</dbReference>
<sequence length="60" mass="6774">MELLSGDQFFSKIASLSKTKHLFVPLGINGMFKQAAIDSPQFGDQYKLTIRNRQNEALKT</sequence>
<evidence type="ECO:0000313" key="1">
    <source>
        <dbReference type="EMBL" id="KRZ00630.1"/>
    </source>
</evidence>
<dbReference type="AlphaFoldDB" id="A0A0V1H5B3"/>
<accession>A0A0V1H5B3</accession>
<evidence type="ECO:0000313" key="3">
    <source>
        <dbReference type="Proteomes" id="UP000055024"/>
    </source>
</evidence>
<reference evidence="2 3" key="1">
    <citation type="submission" date="2015-01" db="EMBL/GenBank/DDBJ databases">
        <title>Evolution of Trichinella species and genotypes.</title>
        <authorList>
            <person name="Korhonen P.K."/>
            <person name="Edoardo P."/>
            <person name="Giuseppe L.R."/>
            <person name="Gasser R.B."/>
        </authorList>
    </citation>
    <scope>NUCLEOTIDE SEQUENCE [LARGE SCALE GENOMIC DNA]</scope>
    <source>
        <strain evidence="2">ISS1029</strain>
    </source>
</reference>
<dbReference type="EMBL" id="JYDP01000141">
    <property type="protein sequence ID" value="KRZ05364.1"/>
    <property type="molecule type" value="Genomic_DNA"/>
</dbReference>
<gene>
    <name evidence="1" type="ORF">T11_12019</name>
    <name evidence="2" type="ORF">T11_17905</name>
</gene>
<protein>
    <submittedName>
        <fullName evidence="2">Uncharacterized protein</fullName>
    </submittedName>
</protein>
<proteinExistence type="predicted"/>
<name>A0A0V1H5B3_9BILA</name>
<dbReference type="Proteomes" id="UP000055024">
    <property type="component" value="Unassembled WGS sequence"/>
</dbReference>
<organism evidence="2 3">
    <name type="scientific">Trichinella zimbabwensis</name>
    <dbReference type="NCBI Taxonomy" id="268475"/>
    <lineage>
        <taxon>Eukaryota</taxon>
        <taxon>Metazoa</taxon>
        <taxon>Ecdysozoa</taxon>
        <taxon>Nematoda</taxon>
        <taxon>Enoplea</taxon>
        <taxon>Dorylaimia</taxon>
        <taxon>Trichinellida</taxon>
        <taxon>Trichinellidae</taxon>
        <taxon>Trichinella</taxon>
    </lineage>
</organism>
<comment type="caution">
    <text evidence="2">The sequence shown here is derived from an EMBL/GenBank/DDBJ whole genome shotgun (WGS) entry which is preliminary data.</text>
</comment>